<dbReference type="GO" id="GO:0006644">
    <property type="term" value="P:phospholipid metabolic process"/>
    <property type="evidence" value="ECO:0007669"/>
    <property type="project" value="TreeGrafter"/>
</dbReference>
<reference evidence="2 3" key="1">
    <citation type="submission" date="2019-02" db="EMBL/GenBank/DDBJ databases">
        <title>Planctomycetal bacteria perform biofilm scaping via a novel small molecule.</title>
        <authorList>
            <person name="Jeske O."/>
            <person name="Boedeker C."/>
            <person name="Wiegand S."/>
            <person name="Breitling P."/>
            <person name="Kallscheuer N."/>
            <person name="Jogler M."/>
            <person name="Rohde M."/>
            <person name="Petersen J."/>
            <person name="Medema M.H."/>
            <person name="Surup F."/>
            <person name="Jogler C."/>
        </authorList>
    </citation>
    <scope>NUCLEOTIDE SEQUENCE [LARGE SCALE GENOMIC DNA]</scope>
    <source>
        <strain evidence="2 3">Mal15</strain>
    </source>
</reference>
<dbReference type="EMBL" id="CP036264">
    <property type="protein sequence ID" value="QEF98254.1"/>
    <property type="molecule type" value="Genomic_DNA"/>
</dbReference>
<gene>
    <name evidence="2" type="primary">glpQ1</name>
    <name evidence="2" type="ORF">Mal15_23030</name>
</gene>
<dbReference type="CDD" id="cd08566">
    <property type="entry name" value="GDPD_AtGDE_like"/>
    <property type="match status" value="1"/>
</dbReference>
<dbReference type="GO" id="GO:0070291">
    <property type="term" value="P:N-acylethanolamine metabolic process"/>
    <property type="evidence" value="ECO:0007669"/>
    <property type="project" value="TreeGrafter"/>
</dbReference>
<dbReference type="EC" id="3.1.4.46" evidence="2"/>
<dbReference type="Gene3D" id="3.20.20.190">
    <property type="entry name" value="Phosphatidylinositol (PI) phosphodiesterase"/>
    <property type="match status" value="1"/>
</dbReference>
<keyword evidence="3" id="KW-1185">Reference proteome</keyword>
<dbReference type="PANTHER" id="PTHR46320">
    <property type="entry name" value="GLYCEROPHOSPHODIESTER PHOSPHODIESTERASE 1"/>
    <property type="match status" value="1"/>
</dbReference>
<dbReference type="GO" id="GO:0006580">
    <property type="term" value="P:ethanolamine metabolic process"/>
    <property type="evidence" value="ECO:0007669"/>
    <property type="project" value="TreeGrafter"/>
</dbReference>
<dbReference type="RefSeq" id="WP_147867807.1">
    <property type="nucleotide sequence ID" value="NZ_CP036264.1"/>
</dbReference>
<dbReference type="PANTHER" id="PTHR46320:SF1">
    <property type="entry name" value="GLYCEROPHOSPHODIESTER PHOSPHODIESTERASE 1"/>
    <property type="match status" value="1"/>
</dbReference>
<evidence type="ECO:0000259" key="1">
    <source>
        <dbReference type="PROSITE" id="PS51704"/>
    </source>
</evidence>
<dbReference type="AlphaFoldDB" id="A0A5B9MF75"/>
<evidence type="ECO:0000313" key="2">
    <source>
        <dbReference type="EMBL" id="QEF98254.1"/>
    </source>
</evidence>
<dbReference type="GO" id="GO:0008889">
    <property type="term" value="F:glycerophosphodiester phosphodiesterase activity"/>
    <property type="evidence" value="ECO:0007669"/>
    <property type="project" value="UniProtKB-EC"/>
</dbReference>
<accession>A0A5B9MF75</accession>
<dbReference type="SUPFAM" id="SSF51695">
    <property type="entry name" value="PLC-like phosphodiesterases"/>
    <property type="match status" value="1"/>
</dbReference>
<proteinExistence type="predicted"/>
<sequence>MDRLTVVVIVWVVIVWVVVAIAMDNVVPAQGPQIAPQAKQIDVEVERPLVNQHTSNPSTSPPRYRINTGTSGDLRRLLRYRNEPVPLVSAHRGGAGAGLPENCIATFEATLNHGYAMLEIDPRLSRDGVVVLHHDKTLDRTTTGSGPLSDLTLAQLKQLRLKDREGKVTDHHIPTLAEAFDWAKGKAILVLDAKDLSVAQRVKMIEQHQAEGFSMIIVGSVKQARECYELNPNIMMEVMVPDRQRLHEFEAAEIPWDNVVAFVGHDPTKDRGLIEMLHTRGVLTMAGTSRNLDRELVSAGRVDTIRARYEALLERGIDLIETDLPRQVWPMLFSETAVPESADSLRPVGRE</sequence>
<dbReference type="PROSITE" id="PS51704">
    <property type="entry name" value="GP_PDE"/>
    <property type="match status" value="1"/>
</dbReference>
<dbReference type="InterPro" id="IPR030395">
    <property type="entry name" value="GP_PDE_dom"/>
</dbReference>
<name>A0A5B9MF75_9BACT</name>
<evidence type="ECO:0000313" key="3">
    <source>
        <dbReference type="Proteomes" id="UP000321353"/>
    </source>
</evidence>
<keyword evidence="2" id="KW-0378">Hydrolase</keyword>
<dbReference type="Proteomes" id="UP000321353">
    <property type="component" value="Chromosome"/>
</dbReference>
<feature type="domain" description="GP-PDE" evidence="1">
    <location>
        <begin position="86"/>
        <end position="332"/>
    </location>
</feature>
<dbReference type="KEGG" id="smam:Mal15_23030"/>
<dbReference type="InterPro" id="IPR017946">
    <property type="entry name" value="PLC-like_Pdiesterase_TIM-brl"/>
</dbReference>
<protein>
    <submittedName>
        <fullName evidence="2">Putative glycerophosphoryl diester phosphodiesterase 1</fullName>
        <ecNumber evidence="2">3.1.4.46</ecNumber>
    </submittedName>
</protein>
<organism evidence="2 3">
    <name type="scientific">Stieleria maiorica</name>
    <dbReference type="NCBI Taxonomy" id="2795974"/>
    <lineage>
        <taxon>Bacteria</taxon>
        <taxon>Pseudomonadati</taxon>
        <taxon>Planctomycetota</taxon>
        <taxon>Planctomycetia</taxon>
        <taxon>Pirellulales</taxon>
        <taxon>Pirellulaceae</taxon>
        <taxon>Stieleria</taxon>
    </lineage>
</organism>
<dbReference type="Pfam" id="PF03009">
    <property type="entry name" value="GDPD"/>
    <property type="match status" value="1"/>
</dbReference>
<dbReference type="GO" id="GO:0005886">
    <property type="term" value="C:plasma membrane"/>
    <property type="evidence" value="ECO:0007669"/>
    <property type="project" value="TreeGrafter"/>
</dbReference>